<keyword evidence="4" id="KW-1185">Reference proteome</keyword>
<feature type="signal peptide" evidence="1">
    <location>
        <begin position="1"/>
        <end position="21"/>
    </location>
</feature>
<dbReference type="Proteomes" id="UP000472263">
    <property type="component" value="Chromosome 2"/>
</dbReference>
<organism evidence="3 4">
    <name type="scientific">Myripristis murdjan</name>
    <name type="common">pinecone soldierfish</name>
    <dbReference type="NCBI Taxonomy" id="586833"/>
    <lineage>
        <taxon>Eukaryota</taxon>
        <taxon>Metazoa</taxon>
        <taxon>Chordata</taxon>
        <taxon>Craniata</taxon>
        <taxon>Vertebrata</taxon>
        <taxon>Euteleostomi</taxon>
        <taxon>Actinopterygii</taxon>
        <taxon>Neopterygii</taxon>
        <taxon>Teleostei</taxon>
        <taxon>Neoteleostei</taxon>
        <taxon>Acanthomorphata</taxon>
        <taxon>Holocentriformes</taxon>
        <taxon>Holocentridae</taxon>
        <taxon>Myripristis</taxon>
    </lineage>
</organism>
<feature type="chain" id="PRO_5025619621" description="UPAR/Ly6 domain-containing protein" evidence="1">
    <location>
        <begin position="22"/>
        <end position="93"/>
    </location>
</feature>
<evidence type="ECO:0000313" key="4">
    <source>
        <dbReference type="Proteomes" id="UP000472263"/>
    </source>
</evidence>
<accession>A0A667X3S6</accession>
<evidence type="ECO:0000256" key="1">
    <source>
        <dbReference type="SAM" id="SignalP"/>
    </source>
</evidence>
<dbReference type="GeneTree" id="ENSGT01000000215583"/>
<evidence type="ECO:0000259" key="2">
    <source>
        <dbReference type="Pfam" id="PF00021"/>
    </source>
</evidence>
<reference evidence="3" key="3">
    <citation type="submission" date="2025-09" db="UniProtKB">
        <authorList>
            <consortium name="Ensembl"/>
        </authorList>
    </citation>
    <scope>IDENTIFICATION</scope>
</reference>
<keyword evidence="1" id="KW-0732">Signal</keyword>
<dbReference type="Ensembl" id="ENSMMDT00005012900.1">
    <property type="protein sequence ID" value="ENSMMDP00005012535.1"/>
    <property type="gene ID" value="ENSMMDG00005006587.1"/>
</dbReference>
<dbReference type="Pfam" id="PF00021">
    <property type="entry name" value="UPAR_LY6"/>
    <property type="match status" value="1"/>
</dbReference>
<reference evidence="3" key="1">
    <citation type="submission" date="2019-06" db="EMBL/GenBank/DDBJ databases">
        <authorList>
            <consortium name="Wellcome Sanger Institute Data Sharing"/>
        </authorList>
    </citation>
    <scope>NUCLEOTIDE SEQUENCE [LARGE SCALE GENOMIC DNA]</scope>
</reference>
<dbReference type="CDD" id="cd23611">
    <property type="entry name" value="TFP_LU_ECD_THFP5"/>
    <property type="match status" value="1"/>
</dbReference>
<dbReference type="InterPro" id="IPR045860">
    <property type="entry name" value="Snake_toxin-like_sf"/>
</dbReference>
<proteinExistence type="predicted"/>
<dbReference type="AlphaFoldDB" id="A0A667X3S6"/>
<dbReference type="InParanoid" id="A0A667X3S6"/>
<dbReference type="SUPFAM" id="SSF57302">
    <property type="entry name" value="Snake toxin-like"/>
    <property type="match status" value="1"/>
</dbReference>
<dbReference type="InterPro" id="IPR016054">
    <property type="entry name" value="LY6_UPA_recep-like"/>
</dbReference>
<protein>
    <recommendedName>
        <fullName evidence="2">UPAR/Ly6 domain-containing protein</fullName>
    </recommendedName>
</protein>
<sequence length="93" mass="10525">KMKVLYFAVLLQIVWISSGEALRCNRCVPRSPGGRCTNTVETCTYPFNVCAFVLFTPPLTISYFKRCMKEANAVILRTIPNVYVYTCSTDLCN</sequence>
<feature type="domain" description="UPAR/Ly6" evidence="2">
    <location>
        <begin position="21"/>
        <end position="93"/>
    </location>
</feature>
<name>A0A667X3S6_9TELE</name>
<evidence type="ECO:0000313" key="3">
    <source>
        <dbReference type="Ensembl" id="ENSMMDP00005012535.1"/>
    </source>
</evidence>
<reference evidence="3" key="2">
    <citation type="submission" date="2025-08" db="UniProtKB">
        <authorList>
            <consortium name="Ensembl"/>
        </authorList>
    </citation>
    <scope>IDENTIFICATION</scope>
</reference>